<dbReference type="Pfam" id="PF19055">
    <property type="entry name" value="ABC2_membrane_7"/>
    <property type="match status" value="1"/>
</dbReference>
<dbReference type="InterPro" id="IPR003439">
    <property type="entry name" value="ABC_transporter-like_ATP-bd"/>
</dbReference>
<gene>
    <name evidence="10" type="ORF">TTHERM_00773420</name>
</gene>
<evidence type="ECO:0000256" key="8">
    <source>
        <dbReference type="SAM" id="Phobius"/>
    </source>
</evidence>
<dbReference type="InterPro" id="IPR013525">
    <property type="entry name" value="ABC2_TM"/>
</dbReference>
<dbReference type="GO" id="GO:0140359">
    <property type="term" value="F:ABC-type transporter activity"/>
    <property type="evidence" value="ECO:0007669"/>
    <property type="project" value="InterPro"/>
</dbReference>
<keyword evidence="4" id="KW-0547">Nucleotide-binding</keyword>
<keyword evidence="3 8" id="KW-0812">Transmembrane</keyword>
<feature type="transmembrane region" description="Helical" evidence="8">
    <location>
        <begin position="581"/>
        <end position="599"/>
    </location>
</feature>
<protein>
    <submittedName>
        <fullName evidence="10">ABC transporter family protein</fullName>
    </submittedName>
</protein>
<dbReference type="InParanoid" id="I7MFG6"/>
<dbReference type="Pfam" id="PF01061">
    <property type="entry name" value="ABC2_membrane"/>
    <property type="match status" value="1"/>
</dbReference>
<keyword evidence="7 8" id="KW-0472">Membrane</keyword>
<feature type="transmembrane region" description="Helical" evidence="8">
    <location>
        <begin position="448"/>
        <end position="470"/>
    </location>
</feature>
<proteinExistence type="predicted"/>
<evidence type="ECO:0000256" key="7">
    <source>
        <dbReference type="ARBA" id="ARBA00023136"/>
    </source>
</evidence>
<dbReference type="EMBL" id="GG662514">
    <property type="protein sequence ID" value="EAR83932.3"/>
    <property type="molecule type" value="Genomic_DNA"/>
</dbReference>
<dbReference type="AlphaFoldDB" id="I7MFG6"/>
<feature type="transmembrane region" description="Helical" evidence="8">
    <location>
        <begin position="362"/>
        <end position="379"/>
    </location>
</feature>
<dbReference type="RefSeq" id="XP_001031595.3">
    <property type="nucleotide sequence ID" value="XM_001031595.3"/>
</dbReference>
<dbReference type="Proteomes" id="UP000009168">
    <property type="component" value="Unassembled WGS sequence"/>
</dbReference>
<evidence type="ECO:0000313" key="11">
    <source>
        <dbReference type="Proteomes" id="UP000009168"/>
    </source>
</evidence>
<keyword evidence="6 8" id="KW-1133">Transmembrane helix</keyword>
<evidence type="ECO:0000313" key="10">
    <source>
        <dbReference type="EMBL" id="EAR83932.3"/>
    </source>
</evidence>
<accession>I7MFG6</accession>
<dbReference type="PROSITE" id="PS50893">
    <property type="entry name" value="ABC_TRANSPORTER_2"/>
    <property type="match status" value="1"/>
</dbReference>
<dbReference type="PANTHER" id="PTHR19241">
    <property type="entry name" value="ATP-BINDING CASSETTE TRANSPORTER"/>
    <property type="match status" value="1"/>
</dbReference>
<evidence type="ECO:0000256" key="2">
    <source>
        <dbReference type="ARBA" id="ARBA00022448"/>
    </source>
</evidence>
<dbReference type="SMART" id="SM00382">
    <property type="entry name" value="AAA"/>
    <property type="match status" value="1"/>
</dbReference>
<name>I7MFG6_TETTS</name>
<evidence type="ECO:0000259" key="9">
    <source>
        <dbReference type="PROSITE" id="PS50893"/>
    </source>
</evidence>
<dbReference type="GeneID" id="7830249"/>
<keyword evidence="11" id="KW-1185">Reference proteome</keyword>
<organism evidence="10 11">
    <name type="scientific">Tetrahymena thermophila (strain SB210)</name>
    <dbReference type="NCBI Taxonomy" id="312017"/>
    <lineage>
        <taxon>Eukaryota</taxon>
        <taxon>Sar</taxon>
        <taxon>Alveolata</taxon>
        <taxon>Ciliophora</taxon>
        <taxon>Intramacronucleata</taxon>
        <taxon>Oligohymenophorea</taxon>
        <taxon>Hymenostomatida</taxon>
        <taxon>Tetrahymenina</taxon>
        <taxon>Tetrahymenidae</taxon>
        <taxon>Tetrahymena</taxon>
    </lineage>
</organism>
<dbReference type="InterPro" id="IPR003593">
    <property type="entry name" value="AAA+_ATPase"/>
</dbReference>
<dbReference type="SUPFAM" id="SSF52540">
    <property type="entry name" value="P-loop containing nucleoside triphosphate hydrolases"/>
    <property type="match status" value="1"/>
</dbReference>
<dbReference type="InterPro" id="IPR027417">
    <property type="entry name" value="P-loop_NTPase"/>
</dbReference>
<dbReference type="KEGG" id="tet:TTHERM_00773420"/>
<evidence type="ECO:0000256" key="3">
    <source>
        <dbReference type="ARBA" id="ARBA00022692"/>
    </source>
</evidence>
<evidence type="ECO:0000256" key="1">
    <source>
        <dbReference type="ARBA" id="ARBA00004141"/>
    </source>
</evidence>
<feature type="transmembrane region" description="Helical" evidence="8">
    <location>
        <begin position="476"/>
        <end position="497"/>
    </location>
</feature>
<feature type="domain" description="ABC transporter" evidence="9">
    <location>
        <begin position="31"/>
        <end position="274"/>
    </location>
</feature>
<keyword evidence="2" id="KW-0813">Transport</keyword>
<reference evidence="11" key="1">
    <citation type="journal article" date="2006" name="PLoS Biol.">
        <title>Macronuclear genome sequence of the ciliate Tetrahymena thermophila, a model eukaryote.</title>
        <authorList>
            <person name="Eisen J.A."/>
            <person name="Coyne R.S."/>
            <person name="Wu M."/>
            <person name="Wu D."/>
            <person name="Thiagarajan M."/>
            <person name="Wortman J.R."/>
            <person name="Badger J.H."/>
            <person name="Ren Q."/>
            <person name="Amedeo P."/>
            <person name="Jones K.M."/>
            <person name="Tallon L.J."/>
            <person name="Delcher A.L."/>
            <person name="Salzberg S.L."/>
            <person name="Silva J.C."/>
            <person name="Haas B.J."/>
            <person name="Majoros W.H."/>
            <person name="Farzad M."/>
            <person name="Carlton J.M."/>
            <person name="Smith R.K. Jr."/>
            <person name="Garg J."/>
            <person name="Pearlman R.E."/>
            <person name="Karrer K.M."/>
            <person name="Sun L."/>
            <person name="Manning G."/>
            <person name="Elde N.C."/>
            <person name="Turkewitz A.P."/>
            <person name="Asai D.J."/>
            <person name="Wilkes D.E."/>
            <person name="Wang Y."/>
            <person name="Cai H."/>
            <person name="Collins K."/>
            <person name="Stewart B.A."/>
            <person name="Lee S.R."/>
            <person name="Wilamowska K."/>
            <person name="Weinberg Z."/>
            <person name="Ruzzo W.L."/>
            <person name="Wloga D."/>
            <person name="Gaertig J."/>
            <person name="Frankel J."/>
            <person name="Tsao C.-C."/>
            <person name="Gorovsky M.A."/>
            <person name="Keeling P.J."/>
            <person name="Waller R.F."/>
            <person name="Patron N.J."/>
            <person name="Cherry J.M."/>
            <person name="Stover N.A."/>
            <person name="Krieger C.J."/>
            <person name="del Toro C."/>
            <person name="Ryder H.F."/>
            <person name="Williamson S.C."/>
            <person name="Barbeau R.A."/>
            <person name="Hamilton E.P."/>
            <person name="Orias E."/>
        </authorList>
    </citation>
    <scope>NUCLEOTIDE SEQUENCE [LARGE SCALE GENOMIC DNA]</scope>
    <source>
        <strain evidence="11">SB210</strain>
    </source>
</reference>
<dbReference type="Gene3D" id="3.40.50.300">
    <property type="entry name" value="P-loop containing nucleotide triphosphate hydrolases"/>
    <property type="match status" value="1"/>
</dbReference>
<dbReference type="GO" id="GO:0005524">
    <property type="term" value="F:ATP binding"/>
    <property type="evidence" value="ECO:0007669"/>
    <property type="project" value="UniProtKB-KW"/>
</dbReference>
<dbReference type="Pfam" id="PF00005">
    <property type="entry name" value="ABC_tran"/>
    <property type="match status" value="1"/>
</dbReference>
<dbReference type="STRING" id="312017.I7MFG6"/>
<dbReference type="OrthoDB" id="6512918at2759"/>
<evidence type="ECO:0000256" key="5">
    <source>
        <dbReference type="ARBA" id="ARBA00022840"/>
    </source>
</evidence>
<dbReference type="InterPro" id="IPR043926">
    <property type="entry name" value="ABCG_dom"/>
</dbReference>
<comment type="subcellular location">
    <subcellularLocation>
        <location evidence="1">Membrane</location>
        <topology evidence="1">Multi-pass membrane protein</topology>
    </subcellularLocation>
</comment>
<dbReference type="GO" id="GO:0016020">
    <property type="term" value="C:membrane"/>
    <property type="evidence" value="ECO:0007669"/>
    <property type="project" value="UniProtKB-SubCell"/>
</dbReference>
<keyword evidence="5" id="KW-0067">ATP-binding</keyword>
<feature type="transmembrane region" description="Helical" evidence="8">
    <location>
        <begin position="399"/>
        <end position="422"/>
    </location>
</feature>
<evidence type="ECO:0000256" key="6">
    <source>
        <dbReference type="ARBA" id="ARBA00022989"/>
    </source>
</evidence>
<dbReference type="eggNOG" id="KOG0061">
    <property type="taxonomic scope" value="Eukaryota"/>
</dbReference>
<sequence>MDIANNSYLNKPLMDISQKNYVTLKWNNLNVEILEQTRQKNKTYKTILNNCSGYVTQGQTLAIMGPSGAGKTTLLSLLTQRIKSNRSQKIQGEILMNESKYTAEDFSSVAAYILQNDILMESLTVRETIEFAARLKLKDSESEKMNKVNSIIKKLKLEKCQNSYVGGTYIKGISGGERKRTNIGVELVTDPQLIVLDEPTSGLDSFTALLTVNLLKQLAKNENKTILFTIHQPSSDIYNSLDRILLLRNGMTVYQGDSREIVPYMQKCGLVLPEYCNPADFFMEIIANNKIKFESKEEPFTLQSYQEYVQPQLDEEMRNLKSSKLIIPESAYANDFFYETKLIAQRSLKNFYRSPVLLKGKLFQLVVMWFATSSLWWRLGNNKPSNNNIDDIQQWVMNVTGLLFFIGISCFMNIMMTLTITFPIERSVFLKEENSHSYRVSSYFMGKLLIELPYIILYPLLLVVVCYWLVGLRTEGFLLCAFVLILMSLTGNGLGLMTGAMFASPQASAAMSPMLLLPFLMFSGYYSNLDYLPGWITWIQYLSPFRYMQNAFLRNEFDGADYNGYNPVQVLGYSLSLWESIGVLIGLATGFHILAFIFLKARAKKLS</sequence>
<dbReference type="GO" id="GO:0016887">
    <property type="term" value="F:ATP hydrolysis activity"/>
    <property type="evidence" value="ECO:0007669"/>
    <property type="project" value="InterPro"/>
</dbReference>
<evidence type="ECO:0000256" key="4">
    <source>
        <dbReference type="ARBA" id="ARBA00022741"/>
    </source>
</evidence>